<comment type="caution">
    <text evidence="12">The sequence shown here is derived from an EMBL/GenBank/DDBJ whole genome shotgun (WGS) entry which is preliminary data.</text>
</comment>
<dbReference type="Gene3D" id="1.10.287.820">
    <property type="entry name" value="Acid-sensing ion channel domain"/>
    <property type="match status" value="1"/>
</dbReference>
<sequence>MLTVFFRKIGSGLLPCGCIAPDQFNRTLSIKVIIRLVIEVHLEDCIGAKYFTRPNGFLVLFTSMKGSVSSSTNQERKCATCLRKDCQPYLDCHQYYRSKEPPPHGTCGSRVLQSSTRYSRHECMQECLANHTVNVCGCKFIQMPGPAEVCSFAKTSTCNVLLRDHNNITRLFDAARCNCPEDCERTDYDLRLSYIKPSETYVNILKQIWPFDISKQGVSLRIYYEDLEYTELEEEAVYTFEKLMCDIGGAAGLFLGCSFVTMVEFVDFVIEFIWFWSKGAAMLKDKHHTDVTALT</sequence>
<evidence type="ECO:0000256" key="5">
    <source>
        <dbReference type="ARBA" id="ARBA00022989"/>
    </source>
</evidence>
<evidence type="ECO:0000256" key="9">
    <source>
        <dbReference type="ARBA" id="ARBA00023201"/>
    </source>
</evidence>
<keyword evidence="7 11" id="KW-0406">Ion transport</keyword>
<dbReference type="EMBL" id="CAWYQH010000163">
    <property type="protein sequence ID" value="CAK8697221.1"/>
    <property type="molecule type" value="Genomic_DNA"/>
</dbReference>
<comment type="similarity">
    <text evidence="11">Belongs to the amiloride-sensitive sodium channel (TC 1.A.6) family.</text>
</comment>
<evidence type="ECO:0000313" key="12">
    <source>
        <dbReference type="EMBL" id="CAK8697221.1"/>
    </source>
</evidence>
<evidence type="ECO:0000256" key="3">
    <source>
        <dbReference type="ARBA" id="ARBA00022461"/>
    </source>
</evidence>
<keyword evidence="5" id="KW-1133">Transmembrane helix</keyword>
<dbReference type="Gene3D" id="1.10.287.770">
    <property type="entry name" value="YojJ-like"/>
    <property type="match status" value="1"/>
</dbReference>
<dbReference type="Pfam" id="PF00858">
    <property type="entry name" value="ASC"/>
    <property type="match status" value="1"/>
</dbReference>
<dbReference type="InterPro" id="IPR001873">
    <property type="entry name" value="ENaC"/>
</dbReference>
<dbReference type="PRINTS" id="PR01078">
    <property type="entry name" value="AMINACHANNEL"/>
</dbReference>
<evidence type="ECO:0000313" key="13">
    <source>
        <dbReference type="Proteomes" id="UP001642483"/>
    </source>
</evidence>
<keyword evidence="9 11" id="KW-0739">Sodium transport</keyword>
<evidence type="ECO:0000256" key="10">
    <source>
        <dbReference type="ARBA" id="ARBA00023303"/>
    </source>
</evidence>
<organism evidence="12 13">
    <name type="scientific">Clavelina lepadiformis</name>
    <name type="common">Light-bulb sea squirt</name>
    <name type="synonym">Ascidia lepadiformis</name>
    <dbReference type="NCBI Taxonomy" id="159417"/>
    <lineage>
        <taxon>Eukaryota</taxon>
        <taxon>Metazoa</taxon>
        <taxon>Chordata</taxon>
        <taxon>Tunicata</taxon>
        <taxon>Ascidiacea</taxon>
        <taxon>Aplousobranchia</taxon>
        <taxon>Clavelinidae</taxon>
        <taxon>Clavelina</taxon>
    </lineage>
</organism>
<dbReference type="Proteomes" id="UP001642483">
    <property type="component" value="Unassembled WGS sequence"/>
</dbReference>
<keyword evidence="13" id="KW-1185">Reference proteome</keyword>
<dbReference type="PANTHER" id="PTHR11690">
    <property type="entry name" value="AMILORIDE-SENSITIVE SODIUM CHANNEL-RELATED"/>
    <property type="match status" value="1"/>
</dbReference>
<evidence type="ECO:0000256" key="11">
    <source>
        <dbReference type="RuleBase" id="RU000679"/>
    </source>
</evidence>
<evidence type="ECO:0000256" key="6">
    <source>
        <dbReference type="ARBA" id="ARBA00023053"/>
    </source>
</evidence>
<accession>A0ABP0GZR0</accession>
<comment type="subcellular location">
    <subcellularLocation>
        <location evidence="1">Membrane</location>
        <topology evidence="1">Multi-pass membrane protein</topology>
    </subcellularLocation>
</comment>
<keyword evidence="2 11" id="KW-0813">Transport</keyword>
<keyword evidence="6" id="KW-0915">Sodium</keyword>
<evidence type="ECO:0000256" key="8">
    <source>
        <dbReference type="ARBA" id="ARBA00023136"/>
    </source>
</evidence>
<keyword evidence="10 11" id="KW-0407">Ion channel</keyword>
<name>A0ABP0GZR0_CLALP</name>
<keyword evidence="3 11" id="KW-0894">Sodium channel</keyword>
<protein>
    <submittedName>
        <fullName evidence="12">Uncharacterized protein</fullName>
    </submittedName>
</protein>
<evidence type="ECO:0000256" key="4">
    <source>
        <dbReference type="ARBA" id="ARBA00022692"/>
    </source>
</evidence>
<keyword evidence="8" id="KW-0472">Membrane</keyword>
<proteinExistence type="inferred from homology"/>
<keyword evidence="4 11" id="KW-0812">Transmembrane</keyword>
<evidence type="ECO:0000256" key="1">
    <source>
        <dbReference type="ARBA" id="ARBA00004141"/>
    </source>
</evidence>
<evidence type="ECO:0000256" key="2">
    <source>
        <dbReference type="ARBA" id="ARBA00022448"/>
    </source>
</evidence>
<evidence type="ECO:0000256" key="7">
    <source>
        <dbReference type="ARBA" id="ARBA00023065"/>
    </source>
</evidence>
<reference evidence="12 13" key="1">
    <citation type="submission" date="2024-02" db="EMBL/GenBank/DDBJ databases">
        <authorList>
            <person name="Daric V."/>
            <person name="Darras S."/>
        </authorList>
    </citation>
    <scope>NUCLEOTIDE SEQUENCE [LARGE SCALE GENOMIC DNA]</scope>
</reference>
<gene>
    <name evidence="12" type="ORF">CVLEPA_LOCUS30485</name>
</gene>